<dbReference type="OrthoDB" id="9985059at2759"/>
<comment type="subcellular location">
    <subcellularLocation>
        <location evidence="1">Endoplasmic reticulum membrane</location>
        <topology evidence="1">Single-pass type I membrane protein</topology>
    </subcellularLocation>
</comment>
<evidence type="ECO:0000256" key="9">
    <source>
        <dbReference type="ARBA" id="ARBA00023316"/>
    </source>
</evidence>
<dbReference type="GO" id="GO:0006078">
    <property type="term" value="P:(1-&gt;6)-beta-D-glucan biosynthetic process"/>
    <property type="evidence" value="ECO:0007669"/>
    <property type="project" value="TreeGrafter"/>
</dbReference>
<keyword evidence="4 10" id="KW-0812">Transmembrane</keyword>
<feature type="signal peptide" evidence="11">
    <location>
        <begin position="1"/>
        <end position="18"/>
    </location>
</feature>
<keyword evidence="14" id="KW-1185">Reference proteome</keyword>
<evidence type="ECO:0000256" key="4">
    <source>
        <dbReference type="ARBA" id="ARBA00022692"/>
    </source>
</evidence>
<keyword evidence="8 10" id="KW-0472">Membrane</keyword>
<comment type="similarity">
    <text evidence="2">Belongs to the BIG1 family.</text>
</comment>
<evidence type="ECO:0000259" key="12">
    <source>
        <dbReference type="Pfam" id="PF20520"/>
    </source>
</evidence>
<name>A0A6G1IBX8_9PEZI</name>
<sequence>MARKMLCALALAASGTAAFSGTSPFLMFSSSQLGKHEWGHAQLATSASVNSLVSQSLSTCPSDTYILVSQPGVSAADFENRRVLSYLGQVFNHSDSETSPRVVVPEVAGLVDVQAISRQLQEKCKAEVLKADASTGTIPNQNTFPRLVIVDLPLLPQQSHERAAKLADHDSFLKAVVTSLGGDKYAVLFTTTPVVESDAPSSQYPLQPAYEMDDPYAAVMHTDLKRNVPVHADDGKLGSNLPLFHTYQFLSPAIFMGLLVTLLLLLILYVGISAVSSLQVSYFAFSKEMGPSGQKKQQ</sequence>
<evidence type="ECO:0000313" key="13">
    <source>
        <dbReference type="EMBL" id="KAF2405537.1"/>
    </source>
</evidence>
<dbReference type="GO" id="GO:0009272">
    <property type="term" value="P:fungal-type cell wall biogenesis"/>
    <property type="evidence" value="ECO:0007669"/>
    <property type="project" value="TreeGrafter"/>
</dbReference>
<reference evidence="13" key="1">
    <citation type="journal article" date="2020" name="Stud. Mycol.">
        <title>101 Dothideomycetes genomes: a test case for predicting lifestyles and emergence of pathogens.</title>
        <authorList>
            <person name="Haridas S."/>
            <person name="Albert R."/>
            <person name="Binder M."/>
            <person name="Bloem J."/>
            <person name="Labutti K."/>
            <person name="Salamov A."/>
            <person name="Andreopoulos B."/>
            <person name="Baker S."/>
            <person name="Barry K."/>
            <person name="Bills G."/>
            <person name="Bluhm B."/>
            <person name="Cannon C."/>
            <person name="Castanera R."/>
            <person name="Culley D."/>
            <person name="Daum C."/>
            <person name="Ezra D."/>
            <person name="Gonzalez J."/>
            <person name="Henrissat B."/>
            <person name="Kuo A."/>
            <person name="Liang C."/>
            <person name="Lipzen A."/>
            <person name="Lutzoni F."/>
            <person name="Magnuson J."/>
            <person name="Mondo S."/>
            <person name="Nolan M."/>
            <person name="Ohm R."/>
            <person name="Pangilinan J."/>
            <person name="Park H.-J."/>
            <person name="Ramirez L."/>
            <person name="Alfaro M."/>
            <person name="Sun H."/>
            <person name="Tritt A."/>
            <person name="Yoshinaga Y."/>
            <person name="Zwiers L.-H."/>
            <person name="Turgeon B."/>
            <person name="Goodwin S."/>
            <person name="Spatafora J."/>
            <person name="Crous P."/>
            <person name="Grigoriev I."/>
        </authorList>
    </citation>
    <scope>NUCLEOTIDE SEQUENCE</scope>
    <source>
        <strain evidence="13">CBS 262.69</strain>
    </source>
</reference>
<dbReference type="AlphaFoldDB" id="A0A6G1IBX8"/>
<keyword evidence="5 11" id="KW-0732">Signal</keyword>
<keyword evidence="6" id="KW-0256">Endoplasmic reticulum</keyword>
<dbReference type="EMBL" id="ML996687">
    <property type="protein sequence ID" value="KAF2405537.1"/>
    <property type="molecule type" value="Genomic_DNA"/>
</dbReference>
<accession>A0A6G1IBX8</accession>
<evidence type="ECO:0000256" key="1">
    <source>
        <dbReference type="ARBA" id="ARBA00004115"/>
    </source>
</evidence>
<organism evidence="13 14">
    <name type="scientific">Trichodelitschia bisporula</name>
    <dbReference type="NCBI Taxonomy" id="703511"/>
    <lineage>
        <taxon>Eukaryota</taxon>
        <taxon>Fungi</taxon>
        <taxon>Dikarya</taxon>
        <taxon>Ascomycota</taxon>
        <taxon>Pezizomycotina</taxon>
        <taxon>Dothideomycetes</taxon>
        <taxon>Dothideomycetes incertae sedis</taxon>
        <taxon>Phaeotrichales</taxon>
        <taxon>Phaeotrichaceae</taxon>
        <taxon>Trichodelitschia</taxon>
    </lineage>
</organism>
<proteinExistence type="inferred from homology"/>
<evidence type="ECO:0000256" key="6">
    <source>
        <dbReference type="ARBA" id="ARBA00022824"/>
    </source>
</evidence>
<evidence type="ECO:0000256" key="8">
    <source>
        <dbReference type="ARBA" id="ARBA00023136"/>
    </source>
</evidence>
<feature type="chain" id="PRO_5026321580" description="Protein BIG1" evidence="11">
    <location>
        <begin position="19"/>
        <end position="298"/>
    </location>
</feature>
<gene>
    <name evidence="13" type="ORF">EJ06DRAFT_578691</name>
</gene>
<dbReference type="GO" id="GO:0071555">
    <property type="term" value="P:cell wall organization"/>
    <property type="evidence" value="ECO:0007669"/>
    <property type="project" value="UniProtKB-KW"/>
</dbReference>
<evidence type="ECO:0000256" key="3">
    <source>
        <dbReference type="ARBA" id="ARBA00022089"/>
    </source>
</evidence>
<dbReference type="InterPro" id="IPR046756">
    <property type="entry name" value="VAS1/VOA1_TM"/>
</dbReference>
<evidence type="ECO:0000256" key="7">
    <source>
        <dbReference type="ARBA" id="ARBA00022989"/>
    </source>
</evidence>
<keyword evidence="7 10" id="KW-1133">Transmembrane helix</keyword>
<evidence type="ECO:0000313" key="14">
    <source>
        <dbReference type="Proteomes" id="UP000799640"/>
    </source>
</evidence>
<dbReference type="Proteomes" id="UP000799640">
    <property type="component" value="Unassembled WGS sequence"/>
</dbReference>
<dbReference type="PANTHER" id="PTHR28285">
    <property type="entry name" value="PROTEIN BIG1"/>
    <property type="match status" value="1"/>
</dbReference>
<evidence type="ECO:0000256" key="2">
    <source>
        <dbReference type="ARBA" id="ARBA00008203"/>
    </source>
</evidence>
<dbReference type="InterPro" id="IPR037654">
    <property type="entry name" value="Big1"/>
</dbReference>
<feature type="transmembrane region" description="Helical" evidence="10">
    <location>
        <begin position="249"/>
        <end position="272"/>
    </location>
</feature>
<dbReference type="PANTHER" id="PTHR28285:SF1">
    <property type="entry name" value="PROTEIN BIG1"/>
    <property type="match status" value="1"/>
</dbReference>
<evidence type="ECO:0000256" key="10">
    <source>
        <dbReference type="SAM" id="Phobius"/>
    </source>
</evidence>
<dbReference type="Pfam" id="PF20520">
    <property type="entry name" value="Ac45-VOA1_TM"/>
    <property type="match status" value="1"/>
</dbReference>
<keyword evidence="9" id="KW-0961">Cell wall biogenesis/degradation</keyword>
<evidence type="ECO:0000256" key="11">
    <source>
        <dbReference type="SAM" id="SignalP"/>
    </source>
</evidence>
<evidence type="ECO:0000256" key="5">
    <source>
        <dbReference type="ARBA" id="ARBA00022729"/>
    </source>
</evidence>
<protein>
    <recommendedName>
        <fullName evidence="3">Protein BIG1</fullName>
    </recommendedName>
</protein>
<dbReference type="GO" id="GO:0005789">
    <property type="term" value="C:endoplasmic reticulum membrane"/>
    <property type="evidence" value="ECO:0007669"/>
    <property type="project" value="UniProtKB-SubCell"/>
</dbReference>
<feature type="domain" description="V-type proton ATPase subunit S1/VOA1 transmembrane" evidence="12">
    <location>
        <begin position="248"/>
        <end position="287"/>
    </location>
</feature>